<organism evidence="3 4">
    <name type="scientific">Syrrhaptes paradoxus</name>
    <name type="common">Pallas's sandgrouse</name>
    <dbReference type="NCBI Taxonomy" id="302527"/>
    <lineage>
        <taxon>Eukaryota</taxon>
        <taxon>Metazoa</taxon>
        <taxon>Chordata</taxon>
        <taxon>Craniata</taxon>
        <taxon>Vertebrata</taxon>
        <taxon>Euteleostomi</taxon>
        <taxon>Archelosauria</taxon>
        <taxon>Archosauria</taxon>
        <taxon>Dinosauria</taxon>
        <taxon>Saurischia</taxon>
        <taxon>Theropoda</taxon>
        <taxon>Coelurosauria</taxon>
        <taxon>Aves</taxon>
        <taxon>Neognathae</taxon>
        <taxon>Neoaves</taxon>
        <taxon>Columbimorphae</taxon>
        <taxon>Pterocliformes</taxon>
        <taxon>Pteroclidae</taxon>
        <taxon>Syrrhaptes</taxon>
    </lineage>
</organism>
<dbReference type="InterPro" id="IPR043450">
    <property type="entry name" value="CCDC89-like"/>
</dbReference>
<keyword evidence="4" id="KW-1185">Reference proteome</keyword>
<evidence type="ECO:0000313" key="3">
    <source>
        <dbReference type="EMBL" id="NXT22853.1"/>
    </source>
</evidence>
<gene>
    <name evidence="3" type="primary">Tusc1</name>
    <name evidence="3" type="ORF">SYRPAR_R01075</name>
</gene>
<accession>A0A7L3AV89</accession>
<dbReference type="EMBL" id="VZTO01012036">
    <property type="protein sequence ID" value="NXT22853.1"/>
    <property type="molecule type" value="Genomic_DNA"/>
</dbReference>
<dbReference type="PANTHER" id="PTHR34768">
    <property type="entry name" value="COILED-COIL DOMAIN-CONTAINING PROTEIN 89"/>
    <property type="match status" value="1"/>
</dbReference>
<feature type="non-terminal residue" evidence="3">
    <location>
        <position position="176"/>
    </location>
</feature>
<feature type="coiled-coil region" evidence="2">
    <location>
        <begin position="109"/>
        <end position="169"/>
    </location>
</feature>
<feature type="non-terminal residue" evidence="3">
    <location>
        <position position="1"/>
    </location>
</feature>
<proteinExistence type="predicted"/>
<protein>
    <submittedName>
        <fullName evidence="3">TUSC1 protein</fullName>
    </submittedName>
</protein>
<dbReference type="PANTHER" id="PTHR34768:SF3">
    <property type="entry name" value="TUMOR SUPPRESSOR CANDIDATE GENE 1 PROTEIN"/>
    <property type="match status" value="1"/>
</dbReference>
<comment type="caution">
    <text evidence="3">The sequence shown here is derived from an EMBL/GenBank/DDBJ whole genome shotgun (WGS) entry which is preliminary data.</text>
</comment>
<name>A0A7L3AV89_9AVES</name>
<keyword evidence="1 2" id="KW-0175">Coiled coil</keyword>
<dbReference type="Proteomes" id="UP000536260">
    <property type="component" value="Unassembled WGS sequence"/>
</dbReference>
<dbReference type="AlphaFoldDB" id="A0A7L3AV89"/>
<reference evidence="3 4" key="1">
    <citation type="submission" date="2019-09" db="EMBL/GenBank/DDBJ databases">
        <title>Bird 10,000 Genomes (B10K) Project - Family phase.</title>
        <authorList>
            <person name="Zhang G."/>
        </authorList>
    </citation>
    <scope>NUCLEOTIDE SEQUENCE [LARGE SCALE GENOMIC DNA]</scope>
    <source>
        <strain evidence="3">B10K-DU-003-42</strain>
        <tissue evidence="3">Mixed tissue sample</tissue>
    </source>
</reference>
<evidence type="ECO:0000256" key="2">
    <source>
        <dbReference type="SAM" id="Coils"/>
    </source>
</evidence>
<evidence type="ECO:0000313" key="4">
    <source>
        <dbReference type="Proteomes" id="UP000536260"/>
    </source>
</evidence>
<evidence type="ECO:0000256" key="1">
    <source>
        <dbReference type="ARBA" id="ARBA00023054"/>
    </source>
</evidence>
<sequence>RWAVSGSARGPRVRLAAADSGCRGGAEEFTVLGRGREDWRGQSRGSLPQLVERYADLAARHWEALRMREEQEWYNAQLSVENTQLRLENHHLRQANRYLRRGGPDKSAFPDAGEEVEALRAQLRQLKEKHRRALLQLRRCRAAGGPEASKLDEAELDELLKEDEQLLEEDEHPLSH</sequence>